<evidence type="ECO:0000313" key="3">
    <source>
        <dbReference type="Proteomes" id="UP000612055"/>
    </source>
</evidence>
<gene>
    <name evidence="2" type="ORF">HYH03_019131</name>
</gene>
<feature type="compositionally biased region" description="Low complexity" evidence="1">
    <location>
        <begin position="169"/>
        <end position="179"/>
    </location>
</feature>
<reference evidence="2" key="1">
    <citation type="journal article" date="2020" name="bioRxiv">
        <title>Comparative genomics of Chlamydomonas.</title>
        <authorList>
            <person name="Craig R.J."/>
            <person name="Hasan A.R."/>
            <person name="Ness R.W."/>
            <person name="Keightley P.D."/>
        </authorList>
    </citation>
    <scope>NUCLEOTIDE SEQUENCE</scope>
    <source>
        <strain evidence="2">CCAP 11/70</strain>
    </source>
</reference>
<proteinExistence type="predicted"/>
<dbReference type="EMBL" id="JAEHOE010000346">
    <property type="protein sequence ID" value="KAG2481911.1"/>
    <property type="molecule type" value="Genomic_DNA"/>
</dbReference>
<feature type="compositionally biased region" description="Low complexity" evidence="1">
    <location>
        <begin position="461"/>
        <end position="471"/>
    </location>
</feature>
<keyword evidence="3" id="KW-1185">Reference proteome</keyword>
<feature type="region of interest" description="Disordered" evidence="1">
    <location>
        <begin position="535"/>
        <end position="601"/>
    </location>
</feature>
<organism evidence="2 3">
    <name type="scientific">Edaphochlamys debaryana</name>
    <dbReference type="NCBI Taxonomy" id="47281"/>
    <lineage>
        <taxon>Eukaryota</taxon>
        <taxon>Viridiplantae</taxon>
        <taxon>Chlorophyta</taxon>
        <taxon>core chlorophytes</taxon>
        <taxon>Chlorophyceae</taxon>
        <taxon>CS clade</taxon>
        <taxon>Chlamydomonadales</taxon>
        <taxon>Chlamydomonadales incertae sedis</taxon>
        <taxon>Edaphochlamys</taxon>
    </lineage>
</organism>
<feature type="compositionally biased region" description="Pro residues" evidence="1">
    <location>
        <begin position="421"/>
        <end position="456"/>
    </location>
</feature>
<feature type="region of interest" description="Disordered" evidence="1">
    <location>
        <begin position="274"/>
        <end position="355"/>
    </location>
</feature>
<feature type="compositionally biased region" description="Low complexity" evidence="1">
    <location>
        <begin position="69"/>
        <end position="83"/>
    </location>
</feature>
<name>A0A835XGG9_9CHLO</name>
<dbReference type="AlphaFoldDB" id="A0A835XGG9"/>
<evidence type="ECO:0000313" key="2">
    <source>
        <dbReference type="EMBL" id="KAG2481911.1"/>
    </source>
</evidence>
<accession>A0A835XGG9</accession>
<comment type="caution">
    <text evidence="2">The sequence shown here is derived from an EMBL/GenBank/DDBJ whole genome shotgun (WGS) entry which is preliminary data.</text>
</comment>
<dbReference type="Proteomes" id="UP000612055">
    <property type="component" value="Unassembled WGS sequence"/>
</dbReference>
<protein>
    <submittedName>
        <fullName evidence="2">Uncharacterized protein</fullName>
    </submittedName>
</protein>
<sequence length="685" mass="70394">MRLDWGLYRADNRGPLATNAEEARGARHHDLAAQALAEGLQGLQHGAGGAEAPPAAPVLQYLPPGLRLAGAPEPSAPEHAAAAPPLPAPPPPVPLMQLMAPMHIVTQPSSLATSQPLLPVGMQQVLGLGVQPTSASSAGYTAAVLATVATPAANQATSTPPALPRSVQAAPPTLPGLGPAEAELYMQRMSQALSVGGPRWSQPGVTRTPYAETPLPAREPPICAFVPAAALPPPIPGNNTGTGLLLCDNEGYRWSSGGIGQFINSYSPGDIRFCALTPSPGRGGEEERNNQLGPAEQPDTETASAEEEEDWEPVPGQPGQLRSRPPPPGSCSASPSAGDSAATALPGPLGLTGRERRMRDVLSRWADRDAALQSSKARAPLAASGGAERAIQDAKCQELLESGAVAPRPQQEEDGAGPSAGPGPPPAATAAQPPPAPPLVLPPAPKLEPDLVPPPCRPKRAAAAPRGPAEPLGKLSRTERGEVVLSLDKEEMARLCQEPFKALMRRLDTTFATFDDQEVAAGWPSPRETIFINSDEDEDKVDPPDTSAPCSQPRPQRRDDDDTDAGGAGGGSASAPSGTTGQPPPSAPSAPPAPSGSTLPAGTAVHSLTLQYMMELPVTPCPALSTNPGPRLYLPDGSFVTPGGDGELSLCPHRCVEQLETTTFIDPFSGAQKDGDGTGPGPCCA</sequence>
<feature type="region of interest" description="Disordered" evidence="1">
    <location>
        <begin position="370"/>
        <end position="480"/>
    </location>
</feature>
<evidence type="ECO:0000256" key="1">
    <source>
        <dbReference type="SAM" id="MobiDB-lite"/>
    </source>
</evidence>
<feature type="compositionally biased region" description="Low complexity" evidence="1">
    <location>
        <begin position="330"/>
        <end position="344"/>
    </location>
</feature>
<feature type="region of interest" description="Disordered" evidence="1">
    <location>
        <begin position="155"/>
        <end position="179"/>
    </location>
</feature>
<feature type="compositionally biased region" description="Pro residues" evidence="1">
    <location>
        <begin position="582"/>
        <end position="594"/>
    </location>
</feature>
<feature type="region of interest" description="Disordered" evidence="1">
    <location>
        <begin position="69"/>
        <end position="88"/>
    </location>
</feature>